<dbReference type="InterPro" id="IPR045990">
    <property type="entry name" value="DUF5946"/>
</dbReference>
<evidence type="ECO:0000313" key="1">
    <source>
        <dbReference type="EMBL" id="SDF65769.1"/>
    </source>
</evidence>
<protein>
    <submittedName>
        <fullName evidence="1">Uncharacterized protein</fullName>
    </submittedName>
</protein>
<dbReference type="STRING" id="1550231.SAMN05660662_2949"/>
<dbReference type="EMBL" id="FNBT01000005">
    <property type="protein sequence ID" value="SDF65769.1"/>
    <property type="molecule type" value="Genomic_DNA"/>
</dbReference>
<accession>A0A1G7MXD4</accession>
<reference evidence="2" key="1">
    <citation type="submission" date="2016-10" db="EMBL/GenBank/DDBJ databases">
        <authorList>
            <person name="Varghese N."/>
            <person name="Submissions S."/>
        </authorList>
    </citation>
    <scope>NUCLEOTIDE SEQUENCE [LARGE SCALE GENOMIC DNA]</scope>
    <source>
        <strain evidence="2">DSM 44268</strain>
    </source>
</reference>
<evidence type="ECO:0000313" key="2">
    <source>
        <dbReference type="Proteomes" id="UP000199406"/>
    </source>
</evidence>
<keyword evidence="2" id="KW-1185">Reference proteome</keyword>
<dbReference type="Proteomes" id="UP000199406">
    <property type="component" value="Unassembled WGS sequence"/>
</dbReference>
<dbReference type="AlphaFoldDB" id="A0A1G7MXD4"/>
<dbReference type="Pfam" id="PF19371">
    <property type="entry name" value="DUF5946"/>
    <property type="match status" value="1"/>
</dbReference>
<proteinExistence type="predicted"/>
<name>A0A1G7MXD4_9ACTN</name>
<sequence>MPAGSPTRPGASPSCARLFEVTLRGPREEASADVAAAATARLADAAYAAQHPVAGEPAAVSAALELLERELGGAGRARRSEPPAVWTTTIADVAADLDVIDLGVLVESWARAVLADWTAPAR</sequence>
<organism evidence="1 2">
    <name type="scientific">Blastococcus aurantiacus</name>
    <dbReference type="NCBI Taxonomy" id="1550231"/>
    <lineage>
        <taxon>Bacteria</taxon>
        <taxon>Bacillati</taxon>
        <taxon>Actinomycetota</taxon>
        <taxon>Actinomycetes</taxon>
        <taxon>Geodermatophilales</taxon>
        <taxon>Geodermatophilaceae</taxon>
        <taxon>Blastococcus</taxon>
    </lineage>
</organism>
<gene>
    <name evidence="1" type="ORF">SAMN05660662_2949</name>
</gene>